<keyword evidence="2" id="KW-1185">Reference proteome</keyword>
<proteinExistence type="predicted"/>
<organism evidence="1 2">
    <name type="scientific">Diaporthe vaccinii</name>
    <dbReference type="NCBI Taxonomy" id="105482"/>
    <lineage>
        <taxon>Eukaryota</taxon>
        <taxon>Fungi</taxon>
        <taxon>Dikarya</taxon>
        <taxon>Ascomycota</taxon>
        <taxon>Pezizomycotina</taxon>
        <taxon>Sordariomycetes</taxon>
        <taxon>Sordariomycetidae</taxon>
        <taxon>Diaporthales</taxon>
        <taxon>Diaporthaceae</taxon>
        <taxon>Diaporthe</taxon>
        <taxon>Diaporthe eres species complex</taxon>
    </lineage>
</organism>
<evidence type="ECO:0000313" key="1">
    <source>
        <dbReference type="EMBL" id="KAL2281094.1"/>
    </source>
</evidence>
<dbReference type="Proteomes" id="UP001600888">
    <property type="component" value="Unassembled WGS sequence"/>
</dbReference>
<name>A0ABR4EF86_9PEZI</name>
<accession>A0ABR4EF86</accession>
<comment type="caution">
    <text evidence="1">The sequence shown here is derived from an EMBL/GenBank/DDBJ whole genome shotgun (WGS) entry which is preliminary data.</text>
</comment>
<protein>
    <submittedName>
        <fullName evidence="1">Uncharacterized protein</fullName>
    </submittedName>
</protein>
<dbReference type="EMBL" id="JBAWTH010000059">
    <property type="protein sequence ID" value="KAL2281094.1"/>
    <property type="molecule type" value="Genomic_DNA"/>
</dbReference>
<gene>
    <name evidence="1" type="ORF">FJTKL_11773</name>
</gene>
<evidence type="ECO:0000313" key="2">
    <source>
        <dbReference type="Proteomes" id="UP001600888"/>
    </source>
</evidence>
<sequence length="104" mass="11735">MSAPISTPAWTHGRSYTFFCFLALRTVTDLRQKRYICIQIPLRVSAHVFGVFHNKLPLLQQLRRPISRYPRASCSGSATSTLDYSHRHSGHIMSLISAKCCGLV</sequence>
<reference evidence="1 2" key="1">
    <citation type="submission" date="2024-03" db="EMBL/GenBank/DDBJ databases">
        <title>A high-quality draft genome sequence of Diaporthe vaccinii, a causative agent of upright dieback and viscid rot disease in cranberry plants.</title>
        <authorList>
            <person name="Sarrasin M."/>
            <person name="Lang B.F."/>
            <person name="Burger G."/>
        </authorList>
    </citation>
    <scope>NUCLEOTIDE SEQUENCE [LARGE SCALE GENOMIC DNA]</scope>
    <source>
        <strain evidence="1 2">IS7</strain>
    </source>
</reference>